<comment type="caution">
    <text evidence="2">The sequence shown here is derived from an EMBL/GenBank/DDBJ whole genome shotgun (WGS) entry which is preliminary data.</text>
</comment>
<evidence type="ECO:0000256" key="1">
    <source>
        <dbReference type="SAM" id="MobiDB-lite"/>
    </source>
</evidence>
<dbReference type="Proteomes" id="UP000036367">
    <property type="component" value="Unassembled WGS sequence"/>
</dbReference>
<dbReference type="AlphaFoldDB" id="A0A0J1BFK1"/>
<organism evidence="2 3">
    <name type="scientific">Rhodopirellula islandica</name>
    <dbReference type="NCBI Taxonomy" id="595434"/>
    <lineage>
        <taxon>Bacteria</taxon>
        <taxon>Pseudomonadati</taxon>
        <taxon>Planctomycetota</taxon>
        <taxon>Planctomycetia</taxon>
        <taxon>Pirellulales</taxon>
        <taxon>Pirellulaceae</taxon>
        <taxon>Rhodopirellula</taxon>
    </lineage>
</organism>
<evidence type="ECO:0000313" key="3">
    <source>
        <dbReference type="Proteomes" id="UP000036367"/>
    </source>
</evidence>
<protein>
    <submittedName>
        <fullName evidence="2">Uncharacterized protein</fullName>
    </submittedName>
</protein>
<dbReference type="EMBL" id="LECT01000019">
    <property type="protein sequence ID" value="KLU05368.1"/>
    <property type="molecule type" value="Genomic_DNA"/>
</dbReference>
<reference evidence="2" key="1">
    <citation type="submission" date="2015-05" db="EMBL/GenBank/DDBJ databases">
        <title>Permanent draft genome of Rhodopirellula islandicus K833.</title>
        <authorList>
            <person name="Kizina J."/>
            <person name="Richter M."/>
            <person name="Glockner F.O."/>
            <person name="Harder J."/>
        </authorList>
    </citation>
    <scope>NUCLEOTIDE SEQUENCE [LARGE SCALE GENOMIC DNA]</scope>
    <source>
        <strain evidence="2">K833</strain>
    </source>
</reference>
<feature type="region of interest" description="Disordered" evidence="1">
    <location>
        <begin position="18"/>
        <end position="40"/>
    </location>
</feature>
<sequence length="40" mass="4552">MRTGHRDGWRCMVKLVAKTRPRESNESRSGPSSHKIIGET</sequence>
<keyword evidence="3" id="KW-1185">Reference proteome</keyword>
<proteinExistence type="predicted"/>
<dbReference type="STRING" id="595434.RISK_002575"/>
<evidence type="ECO:0000313" key="2">
    <source>
        <dbReference type="EMBL" id="KLU05368.1"/>
    </source>
</evidence>
<name>A0A0J1BFK1_RHOIS</name>
<gene>
    <name evidence="2" type="ORF">RISK_002575</name>
</gene>
<accession>A0A0J1BFK1</accession>